<feature type="compositionally biased region" description="Polar residues" evidence="8">
    <location>
        <begin position="241"/>
        <end position="252"/>
    </location>
</feature>
<dbReference type="GO" id="GO:0000981">
    <property type="term" value="F:DNA-binding transcription factor activity, RNA polymerase II-specific"/>
    <property type="evidence" value="ECO:0007669"/>
    <property type="project" value="TreeGrafter"/>
</dbReference>
<dbReference type="SMART" id="SM00355">
    <property type="entry name" value="ZnF_C2H2"/>
    <property type="match status" value="4"/>
</dbReference>
<evidence type="ECO:0000313" key="10">
    <source>
        <dbReference type="Proteomes" id="UP000050795"/>
    </source>
</evidence>
<evidence type="ECO:0000256" key="5">
    <source>
        <dbReference type="ARBA" id="ARBA00022833"/>
    </source>
</evidence>
<dbReference type="InterPro" id="IPR050527">
    <property type="entry name" value="Snail/Krueppel_Znf"/>
</dbReference>
<organism evidence="10 11">
    <name type="scientific">Trichobilharzia regenti</name>
    <name type="common">Nasal bird schistosome</name>
    <dbReference type="NCBI Taxonomy" id="157069"/>
    <lineage>
        <taxon>Eukaryota</taxon>
        <taxon>Metazoa</taxon>
        <taxon>Spiralia</taxon>
        <taxon>Lophotrochozoa</taxon>
        <taxon>Platyhelminthes</taxon>
        <taxon>Trematoda</taxon>
        <taxon>Digenea</taxon>
        <taxon>Strigeidida</taxon>
        <taxon>Schistosomatoidea</taxon>
        <taxon>Schistosomatidae</taxon>
        <taxon>Trichobilharzia</taxon>
    </lineage>
</organism>
<evidence type="ECO:0000256" key="1">
    <source>
        <dbReference type="ARBA" id="ARBA00004123"/>
    </source>
</evidence>
<feature type="domain" description="C2H2-type" evidence="9">
    <location>
        <begin position="99"/>
        <end position="127"/>
    </location>
</feature>
<dbReference type="FunFam" id="3.30.160.60:FF:000100">
    <property type="entry name" value="Zinc finger 45-like"/>
    <property type="match status" value="1"/>
</dbReference>
<dbReference type="SUPFAM" id="SSF57667">
    <property type="entry name" value="beta-beta-alpha zinc fingers"/>
    <property type="match status" value="2"/>
</dbReference>
<comment type="subcellular location">
    <subcellularLocation>
        <location evidence="1">Nucleus</location>
    </subcellularLocation>
</comment>
<keyword evidence="5" id="KW-0862">Zinc</keyword>
<sequence length="262" mass="28810">MKVVMGSNRYGNKSNVCDIVSSPGPEDDQLSLCCLCGQTFPSIKSLHTHINVVHEEVADSFDFNPTNGENDDPAPIDLRCHISRPSHNEELTSRSNSPIPCPNCRKSFSDVTSLRAHIDAVHQDNRTARCDICGKTFTTVSYLRLHITTVHEGVRAYICSLCQKSYTQKHSLKKHLMNAHSIIMNKDGMIEYAGSNNNNNGAIYKSTQSGYPDETRAPKSRKKLLLDSPLTPESSSPSPSGINNVESPASSETKAHCNSYVS</sequence>
<accession>A0AA85JRT1</accession>
<dbReference type="Pfam" id="PF13894">
    <property type="entry name" value="zf-C2H2_4"/>
    <property type="match status" value="1"/>
</dbReference>
<dbReference type="Proteomes" id="UP000050795">
    <property type="component" value="Unassembled WGS sequence"/>
</dbReference>
<evidence type="ECO:0000256" key="2">
    <source>
        <dbReference type="ARBA" id="ARBA00022723"/>
    </source>
</evidence>
<feature type="domain" description="C2H2-type" evidence="9">
    <location>
        <begin position="157"/>
        <end position="181"/>
    </location>
</feature>
<dbReference type="AlphaFoldDB" id="A0AA85JRT1"/>
<keyword evidence="4 7" id="KW-0863">Zinc-finger</keyword>
<keyword evidence="6" id="KW-0539">Nucleus</keyword>
<keyword evidence="2" id="KW-0479">Metal-binding</keyword>
<dbReference type="PROSITE" id="PS00028">
    <property type="entry name" value="ZINC_FINGER_C2H2_1"/>
    <property type="match status" value="4"/>
</dbReference>
<keyword evidence="3" id="KW-0677">Repeat</keyword>
<keyword evidence="10" id="KW-1185">Reference proteome</keyword>
<dbReference type="GO" id="GO:0008270">
    <property type="term" value="F:zinc ion binding"/>
    <property type="evidence" value="ECO:0007669"/>
    <property type="project" value="UniProtKB-KW"/>
</dbReference>
<dbReference type="InterPro" id="IPR013087">
    <property type="entry name" value="Znf_C2H2_type"/>
</dbReference>
<dbReference type="Gene3D" id="3.30.160.60">
    <property type="entry name" value="Classic Zinc Finger"/>
    <property type="match status" value="3"/>
</dbReference>
<reference evidence="11" key="2">
    <citation type="submission" date="2023-11" db="UniProtKB">
        <authorList>
            <consortium name="WormBaseParasite"/>
        </authorList>
    </citation>
    <scope>IDENTIFICATION</scope>
</reference>
<feature type="region of interest" description="Disordered" evidence="8">
    <location>
        <begin position="203"/>
        <end position="262"/>
    </location>
</feature>
<reference evidence="10" key="1">
    <citation type="submission" date="2022-06" db="EMBL/GenBank/DDBJ databases">
        <authorList>
            <person name="Berger JAMES D."/>
            <person name="Berger JAMES D."/>
        </authorList>
    </citation>
    <scope>NUCLEOTIDE SEQUENCE [LARGE SCALE GENOMIC DNA]</scope>
</reference>
<feature type="compositionally biased region" description="Low complexity" evidence="8">
    <location>
        <begin position="226"/>
        <end position="240"/>
    </location>
</feature>
<feature type="domain" description="C2H2-type" evidence="9">
    <location>
        <begin position="128"/>
        <end position="156"/>
    </location>
</feature>
<dbReference type="PANTHER" id="PTHR24388:SF54">
    <property type="entry name" value="PROTEIN ESCARGOT"/>
    <property type="match status" value="1"/>
</dbReference>
<evidence type="ECO:0000256" key="4">
    <source>
        <dbReference type="ARBA" id="ARBA00022771"/>
    </source>
</evidence>
<dbReference type="Pfam" id="PF00096">
    <property type="entry name" value="zf-C2H2"/>
    <property type="match status" value="2"/>
</dbReference>
<protein>
    <recommendedName>
        <fullName evidence="9">C2H2-type domain-containing protein</fullName>
    </recommendedName>
</protein>
<evidence type="ECO:0000259" key="9">
    <source>
        <dbReference type="PROSITE" id="PS50157"/>
    </source>
</evidence>
<dbReference type="InterPro" id="IPR036236">
    <property type="entry name" value="Znf_C2H2_sf"/>
</dbReference>
<evidence type="ECO:0000256" key="8">
    <source>
        <dbReference type="SAM" id="MobiDB-lite"/>
    </source>
</evidence>
<dbReference type="WBParaSite" id="TREG1_41340.1">
    <property type="protein sequence ID" value="TREG1_41340.1"/>
    <property type="gene ID" value="TREG1_41340"/>
</dbReference>
<dbReference type="GO" id="GO:0005634">
    <property type="term" value="C:nucleus"/>
    <property type="evidence" value="ECO:0007669"/>
    <property type="project" value="UniProtKB-SubCell"/>
</dbReference>
<dbReference type="PANTHER" id="PTHR24388">
    <property type="entry name" value="ZINC FINGER PROTEIN"/>
    <property type="match status" value="1"/>
</dbReference>
<evidence type="ECO:0000313" key="11">
    <source>
        <dbReference type="WBParaSite" id="TREG1_41340.1"/>
    </source>
</evidence>
<dbReference type="PROSITE" id="PS50157">
    <property type="entry name" value="ZINC_FINGER_C2H2_2"/>
    <property type="match status" value="3"/>
</dbReference>
<dbReference type="GO" id="GO:0000978">
    <property type="term" value="F:RNA polymerase II cis-regulatory region sequence-specific DNA binding"/>
    <property type="evidence" value="ECO:0007669"/>
    <property type="project" value="TreeGrafter"/>
</dbReference>
<name>A0AA85JRT1_TRIRE</name>
<evidence type="ECO:0000256" key="7">
    <source>
        <dbReference type="PROSITE-ProRule" id="PRU00042"/>
    </source>
</evidence>
<proteinExistence type="predicted"/>
<evidence type="ECO:0000256" key="3">
    <source>
        <dbReference type="ARBA" id="ARBA00022737"/>
    </source>
</evidence>
<evidence type="ECO:0000256" key="6">
    <source>
        <dbReference type="ARBA" id="ARBA00023242"/>
    </source>
</evidence>